<dbReference type="Proteomes" id="UP001163835">
    <property type="component" value="Unassembled WGS sequence"/>
</dbReference>
<sequence length="321" mass="34955">MKCSSAASAVILASLSISAFETYAAPLSIFDQNMPSVPSTPSTPNPVPFPPFLRREEHTNNPHMLAEDTSAPVVLEIRHFPNRERYPRANDADSEDLKALRSSKKSSKKSRVKEAPEDPTKFVVADPQNKKSSRKSSRLKKIEDVHEPDQPRKSTKTHGHKKTHKSDPAVVAETIKESPIEGSLDIQSKELSSPAPVIRERPKKSKTSTEKNDDESLPTHESSKKSPTKSSSSTLTHRKSKLKPKPNPPKSKKSNSTDSYFFAQNTTVAFNSATASTATTANAFAVNDGNIGGGNVPGVVKPPVKTDGIRGGEKQQARVWS</sequence>
<organism evidence="1 2">
    <name type="scientific">Lentinula aff. lateritia</name>
    <dbReference type="NCBI Taxonomy" id="2804960"/>
    <lineage>
        <taxon>Eukaryota</taxon>
        <taxon>Fungi</taxon>
        <taxon>Dikarya</taxon>
        <taxon>Basidiomycota</taxon>
        <taxon>Agaricomycotina</taxon>
        <taxon>Agaricomycetes</taxon>
        <taxon>Agaricomycetidae</taxon>
        <taxon>Agaricales</taxon>
        <taxon>Marasmiineae</taxon>
        <taxon>Omphalotaceae</taxon>
        <taxon>Lentinula</taxon>
    </lineage>
</organism>
<evidence type="ECO:0000313" key="1">
    <source>
        <dbReference type="EMBL" id="KAJ3806869.1"/>
    </source>
</evidence>
<accession>A0ACC1TQ73</accession>
<proteinExistence type="predicted"/>
<comment type="caution">
    <text evidence="1">The sequence shown here is derived from an EMBL/GenBank/DDBJ whole genome shotgun (WGS) entry which is preliminary data.</text>
</comment>
<reference evidence="1" key="1">
    <citation type="submission" date="2022-09" db="EMBL/GenBank/DDBJ databases">
        <title>A Global Phylogenomic Analysis of the Shiitake Genus Lentinula.</title>
        <authorList>
            <consortium name="DOE Joint Genome Institute"/>
            <person name="Sierra-Patev S."/>
            <person name="Min B."/>
            <person name="Naranjo-Ortiz M."/>
            <person name="Looney B."/>
            <person name="Konkel Z."/>
            <person name="Slot J.C."/>
            <person name="Sakamoto Y."/>
            <person name="Steenwyk J.L."/>
            <person name="Rokas A."/>
            <person name="Carro J."/>
            <person name="Camarero S."/>
            <person name="Ferreira P."/>
            <person name="Molpeceres G."/>
            <person name="Ruiz-Duenas F.J."/>
            <person name="Serrano A."/>
            <person name="Henrissat B."/>
            <person name="Drula E."/>
            <person name="Hughes K.W."/>
            <person name="Mata J.L."/>
            <person name="Ishikawa N.K."/>
            <person name="Vargas-Isla R."/>
            <person name="Ushijima S."/>
            <person name="Smith C.A."/>
            <person name="Ahrendt S."/>
            <person name="Andreopoulos W."/>
            <person name="He G."/>
            <person name="Labutti K."/>
            <person name="Lipzen A."/>
            <person name="Ng V."/>
            <person name="Riley R."/>
            <person name="Sandor L."/>
            <person name="Barry K."/>
            <person name="Martinez A.T."/>
            <person name="Xiao Y."/>
            <person name="Gibbons J.G."/>
            <person name="Terashima K."/>
            <person name="Grigoriev I.V."/>
            <person name="Hibbett D.S."/>
        </authorList>
    </citation>
    <scope>NUCLEOTIDE SEQUENCE</scope>
    <source>
        <strain evidence="1">TMI1499</strain>
    </source>
</reference>
<keyword evidence="2" id="KW-1185">Reference proteome</keyword>
<evidence type="ECO:0000313" key="2">
    <source>
        <dbReference type="Proteomes" id="UP001163835"/>
    </source>
</evidence>
<protein>
    <submittedName>
        <fullName evidence="1">Uncharacterized protein</fullName>
    </submittedName>
</protein>
<name>A0ACC1TQ73_9AGAR</name>
<gene>
    <name evidence="1" type="ORF">F5876DRAFT_68580</name>
</gene>
<dbReference type="EMBL" id="MU795369">
    <property type="protein sequence ID" value="KAJ3806869.1"/>
    <property type="molecule type" value="Genomic_DNA"/>
</dbReference>